<evidence type="ECO:0000313" key="2">
    <source>
        <dbReference type="EMBL" id="NIY65624.1"/>
    </source>
</evidence>
<dbReference type="AlphaFoldDB" id="A0A7X5X2V5"/>
<dbReference type="InterPro" id="IPR036390">
    <property type="entry name" value="WH_DNA-bd_sf"/>
</dbReference>
<accession>A0A7X5X2V5</accession>
<proteinExistence type="predicted"/>
<name>A0A7X5X2V5_STRMQ</name>
<evidence type="ECO:0000313" key="3">
    <source>
        <dbReference type="Proteomes" id="UP000536624"/>
    </source>
</evidence>
<gene>
    <name evidence="2" type="ORF">SMALB_3629</name>
</gene>
<protein>
    <submittedName>
        <fullName evidence="2">Uncharacterized protein</fullName>
    </submittedName>
</protein>
<dbReference type="EMBL" id="JAALLH010000001">
    <property type="protein sequence ID" value="NIY65624.1"/>
    <property type="molecule type" value="Genomic_DNA"/>
</dbReference>
<reference evidence="2 3" key="1">
    <citation type="submission" date="2020-02" db="EMBL/GenBank/DDBJ databases">
        <title>Streptomyces malaysiensis DSM14702 (JHCC583434, PFL_A843) Genome sequencing and assembly.</title>
        <authorList>
            <person name="Samborskyy M."/>
        </authorList>
    </citation>
    <scope>NUCLEOTIDE SEQUENCE [LARGE SCALE GENOMIC DNA]</scope>
    <source>
        <strain evidence="2 3">DSM 14702</strain>
    </source>
</reference>
<comment type="caution">
    <text evidence="2">The sequence shown here is derived from an EMBL/GenBank/DDBJ whole genome shotgun (WGS) entry which is preliminary data.</text>
</comment>
<feature type="region of interest" description="Disordered" evidence="1">
    <location>
        <begin position="240"/>
        <end position="271"/>
    </location>
</feature>
<dbReference type="Proteomes" id="UP000536624">
    <property type="component" value="Unassembled WGS sequence"/>
</dbReference>
<sequence length="271" mass="29479">MATPATPAEQLLLLGTDFTRHNDALDRLRLNDSDFSPATALIHQANSTQHLARSALDIAETLNAQRMYRSPVIRAVYARVRQLAHLATDSADRLLRASNILANASYTVASRGEDALPAYWKALEEAGSRLTLIRDLTALGAQDSLTAAEQFVTEQRRGVPPPHQPPVLSPTQDAALRAIARGEVMINRLSDKPYVSRDDIRITISTIRSLESRGLVTREPCPPRLHDERIHLTADGRRGLAATFGRPRPPALTAAGPASRPSATAARAATR</sequence>
<dbReference type="InterPro" id="IPR036388">
    <property type="entry name" value="WH-like_DNA-bd_sf"/>
</dbReference>
<organism evidence="2 3">
    <name type="scientific">Streptomyces malaysiensis</name>
    <dbReference type="NCBI Taxonomy" id="92644"/>
    <lineage>
        <taxon>Bacteria</taxon>
        <taxon>Bacillati</taxon>
        <taxon>Actinomycetota</taxon>
        <taxon>Actinomycetes</taxon>
        <taxon>Kitasatosporales</taxon>
        <taxon>Streptomycetaceae</taxon>
        <taxon>Streptomyces</taxon>
        <taxon>Streptomyces violaceusniger group</taxon>
    </lineage>
</organism>
<dbReference type="RefSeq" id="WP_208973052.1">
    <property type="nucleotide sequence ID" value="NZ_JAALLH010000001.1"/>
</dbReference>
<evidence type="ECO:0000256" key="1">
    <source>
        <dbReference type="SAM" id="MobiDB-lite"/>
    </source>
</evidence>
<feature type="compositionally biased region" description="Low complexity" evidence="1">
    <location>
        <begin position="253"/>
        <end position="271"/>
    </location>
</feature>
<dbReference type="Gene3D" id="1.10.10.10">
    <property type="entry name" value="Winged helix-like DNA-binding domain superfamily/Winged helix DNA-binding domain"/>
    <property type="match status" value="1"/>
</dbReference>
<dbReference type="SUPFAM" id="SSF46785">
    <property type="entry name" value="Winged helix' DNA-binding domain"/>
    <property type="match status" value="1"/>
</dbReference>